<comment type="caution">
    <text evidence="12">The sequence shown here is derived from an EMBL/GenBank/DDBJ whole genome shotgun (WGS) entry which is preliminary data.</text>
</comment>
<keyword evidence="7" id="KW-0539">Nucleus</keyword>
<evidence type="ECO:0000313" key="13">
    <source>
        <dbReference type="Proteomes" id="UP000603453"/>
    </source>
</evidence>
<dbReference type="InterPro" id="IPR012337">
    <property type="entry name" value="RNaseH-like_sf"/>
</dbReference>
<dbReference type="EMBL" id="JAEPRD010000600">
    <property type="protein sequence ID" value="KAG2190659.1"/>
    <property type="molecule type" value="Genomic_DNA"/>
</dbReference>
<dbReference type="GO" id="GO:0046872">
    <property type="term" value="F:metal ion binding"/>
    <property type="evidence" value="ECO:0007669"/>
    <property type="project" value="UniProtKB-KW"/>
</dbReference>
<dbReference type="CDD" id="cd06141">
    <property type="entry name" value="WRN_exo"/>
    <property type="match status" value="1"/>
</dbReference>
<accession>A0A8H7UTW0</accession>
<evidence type="ECO:0000256" key="8">
    <source>
        <dbReference type="ARBA" id="ARBA00040531"/>
    </source>
</evidence>
<proteinExistence type="predicted"/>
<keyword evidence="4" id="KW-0378">Hydrolase</keyword>
<organism evidence="12 13">
    <name type="scientific">Mucor saturninus</name>
    <dbReference type="NCBI Taxonomy" id="64648"/>
    <lineage>
        <taxon>Eukaryota</taxon>
        <taxon>Fungi</taxon>
        <taxon>Fungi incertae sedis</taxon>
        <taxon>Mucoromycota</taxon>
        <taxon>Mucoromycotina</taxon>
        <taxon>Mucoromycetes</taxon>
        <taxon>Mucorales</taxon>
        <taxon>Mucorineae</taxon>
        <taxon>Mucoraceae</taxon>
        <taxon>Mucor</taxon>
    </lineage>
</organism>
<reference evidence="12" key="1">
    <citation type="submission" date="2020-12" db="EMBL/GenBank/DDBJ databases">
        <title>Metabolic potential, ecology and presence of endohyphal bacteria is reflected in genomic diversity of Mucoromycotina.</title>
        <authorList>
            <person name="Muszewska A."/>
            <person name="Okrasinska A."/>
            <person name="Steczkiewicz K."/>
            <person name="Drgas O."/>
            <person name="Orlowska M."/>
            <person name="Perlinska-Lenart U."/>
            <person name="Aleksandrzak-Piekarczyk T."/>
            <person name="Szatraj K."/>
            <person name="Zielenkiewicz U."/>
            <person name="Pilsyk S."/>
            <person name="Malc E."/>
            <person name="Mieczkowski P."/>
            <person name="Kruszewska J.S."/>
            <person name="Biernat P."/>
            <person name="Pawlowska J."/>
        </authorList>
    </citation>
    <scope>NUCLEOTIDE SEQUENCE</scope>
    <source>
        <strain evidence="12">WA0000017839</strain>
    </source>
</reference>
<evidence type="ECO:0000256" key="3">
    <source>
        <dbReference type="ARBA" id="ARBA00022723"/>
    </source>
</evidence>
<keyword evidence="6" id="KW-0460">Magnesium</keyword>
<dbReference type="SUPFAM" id="SSF53098">
    <property type="entry name" value="Ribonuclease H-like"/>
    <property type="match status" value="1"/>
</dbReference>
<feature type="compositionally biased region" description="Polar residues" evidence="10">
    <location>
        <begin position="438"/>
        <end position="452"/>
    </location>
</feature>
<evidence type="ECO:0000256" key="7">
    <source>
        <dbReference type="ARBA" id="ARBA00023242"/>
    </source>
</evidence>
<feature type="region of interest" description="Disordered" evidence="10">
    <location>
        <begin position="985"/>
        <end position="1006"/>
    </location>
</feature>
<dbReference type="GO" id="GO:0003676">
    <property type="term" value="F:nucleic acid binding"/>
    <property type="evidence" value="ECO:0007669"/>
    <property type="project" value="InterPro"/>
</dbReference>
<feature type="domain" description="3'-5' exonuclease" evidence="11">
    <location>
        <begin position="163"/>
        <end position="330"/>
    </location>
</feature>
<evidence type="ECO:0000256" key="5">
    <source>
        <dbReference type="ARBA" id="ARBA00022839"/>
    </source>
</evidence>
<dbReference type="PANTHER" id="PTHR13620:SF109">
    <property type="entry name" value="3'-5' EXONUCLEASE"/>
    <property type="match status" value="1"/>
</dbReference>
<name>A0A8H7UTW0_9FUNG</name>
<evidence type="ECO:0000313" key="12">
    <source>
        <dbReference type="EMBL" id="KAG2190659.1"/>
    </source>
</evidence>
<dbReference type="SMART" id="SM00474">
    <property type="entry name" value="35EXOc"/>
    <property type="match status" value="1"/>
</dbReference>
<dbReference type="InterPro" id="IPR051132">
    <property type="entry name" value="3-5_Exonuclease_domain"/>
</dbReference>
<dbReference type="GO" id="GO:0008408">
    <property type="term" value="F:3'-5' exonuclease activity"/>
    <property type="evidence" value="ECO:0007669"/>
    <property type="project" value="InterPro"/>
</dbReference>
<keyword evidence="3" id="KW-0479">Metal-binding</keyword>
<evidence type="ECO:0000259" key="11">
    <source>
        <dbReference type="SMART" id="SM00474"/>
    </source>
</evidence>
<evidence type="ECO:0000256" key="2">
    <source>
        <dbReference type="ARBA" id="ARBA00022722"/>
    </source>
</evidence>
<keyword evidence="2" id="KW-0540">Nuclease</keyword>
<dbReference type="InterPro" id="IPR002562">
    <property type="entry name" value="3'-5'_exonuclease_dom"/>
</dbReference>
<evidence type="ECO:0000256" key="6">
    <source>
        <dbReference type="ARBA" id="ARBA00022842"/>
    </source>
</evidence>
<sequence length="1006" mass="113648">MNQHTSLLDGVILKGDHSFKIINHMAKINGVSTFSCLYTVLNKYEEIRLQVLAPTKSLDHLTPSFNNMMECYKKYGFKMPQLFYTDNVLGDRLFLESAIPSLLENVIHVKPTISERIDTNNQFKDCPLASLPTDVIVSVLTTTQQINQSCQQILDDCAQQGNVHIGFDCEWAFRGGNSAISRSEQTRLRFVPVALVQIAFRNTVFLFRVHSLQPEQLPQNLVKVLTDSKIVKIGKNISGDLLRFRYFGLQNFPGQLELGTFCKDNDLIERRSFSLADICGFVLKVQLRKKNVIRCGNWEAENLSEEQINYAALDAWVSLEIYNRFKSMPTVHQKVNNNTRAGSFVAIHLDSTAKSSAAAYGFLCTDNTPENNEIHNPTNINGALLINVVKVQVPGFPVDCYGDNLTLNDFNGPNFKVYIKRKFLFTASERVHFPAHGDTNNISESTSPNRDGSNSQVSNNPNNQTSVNSRVLKDGFHLMDMIKLNKSHGMHKDFMRRFRDILYVCDQDDKALVEAYLSSIGTDWNTRMLINPAWIFERVRRFVPPPDELHSALKFLFDSYGPLRCENSGQRLFNEAAIEMSLHVLSTVQQGHVSDVVDGPPLYTEKGRDKNNLMRYKCSRGTSSVEGACHMNIVRRFAAYNASVRLSDSILADYRLCHNINVGSLNRYGKKHQGHYSPWLVLAINVLRNEVGHATVQDYMCERYGCYINFDQTRETYGGVEIPRNLANEIGITPATTQQPILKATLNRTMELSSLPVAKLFEAGYSTKQFRYKFLSICQGTLYAITAVHTKEETSLFANLLSTHGQEDTLIFQPLDSKKPNFNLFAYVWNSTYCILNSNIYYKTPGHLQAYYNVLEDRKKYGNTVLKNLEVSKAVRALAEDASRFNRPIPALPQPTHPTLQHLPVNTNIPTSPQLAIIRPVHRPRQTSTSLSLPLPRFAHSIIINSGKRKRVCNVCKMDDCSGSSKGSLCSNKCGKCKQDTCPGRHVKQPKTGRRNFSEPLPCLNI</sequence>
<evidence type="ECO:0000256" key="9">
    <source>
        <dbReference type="ARBA" id="ARBA00042761"/>
    </source>
</evidence>
<dbReference type="Gene3D" id="3.30.420.10">
    <property type="entry name" value="Ribonuclease H-like superfamily/Ribonuclease H"/>
    <property type="match status" value="1"/>
</dbReference>
<feature type="compositionally biased region" description="Basic residues" evidence="10">
    <location>
        <begin position="985"/>
        <end position="994"/>
    </location>
</feature>
<keyword evidence="13" id="KW-1185">Reference proteome</keyword>
<comment type="subcellular location">
    <subcellularLocation>
        <location evidence="1">Nucleus</location>
    </subcellularLocation>
</comment>
<dbReference type="GO" id="GO:0005634">
    <property type="term" value="C:nucleus"/>
    <property type="evidence" value="ECO:0007669"/>
    <property type="project" value="UniProtKB-SubCell"/>
</dbReference>
<dbReference type="AlphaFoldDB" id="A0A8H7UTW0"/>
<protein>
    <recommendedName>
        <fullName evidence="8">3'-5' exonuclease</fullName>
    </recommendedName>
    <alternativeName>
        <fullName evidence="9">Werner Syndrome-like exonuclease</fullName>
    </alternativeName>
</protein>
<feature type="region of interest" description="Disordered" evidence="10">
    <location>
        <begin position="436"/>
        <end position="468"/>
    </location>
</feature>
<evidence type="ECO:0000256" key="10">
    <source>
        <dbReference type="SAM" id="MobiDB-lite"/>
    </source>
</evidence>
<dbReference type="Pfam" id="PF01612">
    <property type="entry name" value="DNA_pol_A_exo1"/>
    <property type="match status" value="1"/>
</dbReference>
<dbReference type="Proteomes" id="UP000603453">
    <property type="component" value="Unassembled WGS sequence"/>
</dbReference>
<dbReference type="GO" id="GO:0006139">
    <property type="term" value="P:nucleobase-containing compound metabolic process"/>
    <property type="evidence" value="ECO:0007669"/>
    <property type="project" value="InterPro"/>
</dbReference>
<keyword evidence="5" id="KW-0269">Exonuclease</keyword>
<evidence type="ECO:0000256" key="4">
    <source>
        <dbReference type="ARBA" id="ARBA00022801"/>
    </source>
</evidence>
<dbReference type="InterPro" id="IPR036397">
    <property type="entry name" value="RNaseH_sf"/>
</dbReference>
<gene>
    <name evidence="12" type="ORF">INT47_003197</name>
</gene>
<evidence type="ECO:0000256" key="1">
    <source>
        <dbReference type="ARBA" id="ARBA00004123"/>
    </source>
</evidence>
<dbReference type="PANTHER" id="PTHR13620">
    <property type="entry name" value="3-5 EXONUCLEASE"/>
    <property type="match status" value="1"/>
</dbReference>
<feature type="compositionally biased region" description="Low complexity" evidence="10">
    <location>
        <begin position="453"/>
        <end position="468"/>
    </location>
</feature>
<dbReference type="OrthoDB" id="1920326at2759"/>